<dbReference type="EMBL" id="JALXTC010000059">
    <property type="protein sequence ID" value="MCT2118454.1"/>
    <property type="molecule type" value="Genomic_DNA"/>
</dbReference>
<protein>
    <recommendedName>
        <fullName evidence="5">Secreted protein</fullName>
    </recommendedName>
</protein>
<dbReference type="Proteomes" id="UP001206890">
    <property type="component" value="Unassembled WGS sequence"/>
</dbReference>
<sequence>MKNQKRMIAVIAASGLALGSMPGVANAQSVEIGIGVSAVVGSVALGAALGSTGDVDSSGGTGSDQLTGSLDKLTTGSGSGSKDAGSTELKGSLDKLATGSGSGSKDAGSTELKGSLDKLATGSSGNGSKAGDSVTNIAGSEAGAILAVGSLAAGSIGLGLAISGGVNLPPLPAINVGAVCNLPQEAIDFLKDNGSMERHECEPEQQLPS</sequence>
<feature type="compositionally biased region" description="Polar residues" evidence="1">
    <location>
        <begin position="121"/>
        <end position="130"/>
    </location>
</feature>
<gene>
    <name evidence="3" type="ORF">M3D93_11955</name>
</gene>
<feature type="signal peptide" evidence="2">
    <location>
        <begin position="1"/>
        <end position="27"/>
    </location>
</feature>
<evidence type="ECO:0000256" key="1">
    <source>
        <dbReference type="SAM" id="MobiDB-lite"/>
    </source>
</evidence>
<feature type="compositionally biased region" description="Polar residues" evidence="1">
    <location>
        <begin position="65"/>
        <end position="76"/>
    </location>
</feature>
<accession>A0AAW5Q818</accession>
<feature type="chain" id="PRO_5043812151" description="Secreted protein" evidence="2">
    <location>
        <begin position="28"/>
        <end position="209"/>
    </location>
</feature>
<evidence type="ECO:0000313" key="4">
    <source>
        <dbReference type="Proteomes" id="UP001206890"/>
    </source>
</evidence>
<feature type="region of interest" description="Disordered" evidence="1">
    <location>
        <begin position="52"/>
        <end position="130"/>
    </location>
</feature>
<organism evidence="3 4">
    <name type="scientific">Dietzia cinnamea</name>
    <dbReference type="NCBI Taxonomy" id="321318"/>
    <lineage>
        <taxon>Bacteria</taxon>
        <taxon>Bacillati</taxon>
        <taxon>Actinomycetota</taxon>
        <taxon>Actinomycetes</taxon>
        <taxon>Mycobacteriales</taxon>
        <taxon>Dietziaceae</taxon>
        <taxon>Dietzia</taxon>
    </lineage>
</organism>
<dbReference type="AlphaFoldDB" id="A0AAW5Q818"/>
<evidence type="ECO:0000256" key="2">
    <source>
        <dbReference type="SAM" id="SignalP"/>
    </source>
</evidence>
<reference evidence="3" key="1">
    <citation type="submission" date="2022-04" db="EMBL/GenBank/DDBJ databases">
        <title>Human microbiome associated bacterial genomes.</title>
        <authorList>
            <person name="Sandstrom S."/>
            <person name="Salamzade R."/>
            <person name="Kalan L.R."/>
        </authorList>
    </citation>
    <scope>NUCLEOTIDE SEQUENCE</scope>
    <source>
        <strain evidence="3">P3-SID1762</strain>
    </source>
</reference>
<name>A0AAW5Q818_9ACTN</name>
<comment type="caution">
    <text evidence="3">The sequence shown here is derived from an EMBL/GenBank/DDBJ whole genome shotgun (WGS) entry which is preliminary data.</text>
</comment>
<proteinExistence type="predicted"/>
<evidence type="ECO:0000313" key="3">
    <source>
        <dbReference type="EMBL" id="MCT2118454.1"/>
    </source>
</evidence>
<evidence type="ECO:0008006" key="5">
    <source>
        <dbReference type="Google" id="ProtNLM"/>
    </source>
</evidence>
<keyword evidence="2" id="KW-0732">Signal</keyword>
<dbReference type="RefSeq" id="WP_259825072.1">
    <property type="nucleotide sequence ID" value="NZ_JALXLT010000010.1"/>
</dbReference>